<dbReference type="PANTHER" id="PTHR30217:SF12">
    <property type="entry name" value="U32 FAMILY PEPTIDASE"/>
    <property type="match status" value="1"/>
</dbReference>
<dbReference type="RefSeq" id="WP_005397724.1">
    <property type="nucleotide sequence ID" value="NZ_JH601088.1"/>
</dbReference>
<dbReference type="PATRIC" id="fig|883114.3.peg.530"/>
<accession>H3NMH5</accession>
<evidence type="ECO:0000313" key="1">
    <source>
        <dbReference type="EMBL" id="EHR35009.1"/>
    </source>
</evidence>
<gene>
    <name evidence="1" type="ORF">HMPREF9709_00536</name>
</gene>
<dbReference type="InterPro" id="IPR051454">
    <property type="entry name" value="RNA/ubiquinone_mod_enzymes"/>
</dbReference>
<dbReference type="eggNOG" id="COG0826">
    <property type="taxonomic scope" value="Bacteria"/>
</dbReference>
<dbReference type="OrthoDB" id="9807498at2"/>
<comment type="caution">
    <text evidence="1">The sequence shown here is derived from an EMBL/GenBank/DDBJ whole genome shotgun (WGS) entry which is preliminary data.</text>
</comment>
<dbReference type="Pfam" id="PF01136">
    <property type="entry name" value="Peptidase_U32"/>
    <property type="match status" value="1"/>
</dbReference>
<dbReference type="EMBL" id="AGEI01000015">
    <property type="protein sequence ID" value="EHR35009.1"/>
    <property type="molecule type" value="Genomic_DNA"/>
</dbReference>
<reference evidence="1 2" key="1">
    <citation type="submission" date="2012-01" db="EMBL/GenBank/DDBJ databases">
        <title>The Genome Sequence of Helcococcus kunzii ATCC 51366.</title>
        <authorList>
            <consortium name="The Broad Institute Genome Sequencing Platform"/>
            <person name="Earl A."/>
            <person name="Ward D."/>
            <person name="Feldgarden M."/>
            <person name="Gevers D."/>
            <person name="Huys G."/>
            <person name="Young S.K."/>
            <person name="Zeng Q."/>
            <person name="Gargeya S."/>
            <person name="Fitzgerald M."/>
            <person name="Haas B."/>
            <person name="Abouelleil A."/>
            <person name="Alvarado L."/>
            <person name="Arachchi H.M."/>
            <person name="Berlin A."/>
            <person name="Chapman S.B."/>
            <person name="Gearin G."/>
            <person name="Goldberg J."/>
            <person name="Griggs A."/>
            <person name="Gujja S."/>
            <person name="Hansen M."/>
            <person name="Heiman D."/>
            <person name="Howarth C."/>
            <person name="Larimer J."/>
            <person name="Lui A."/>
            <person name="MacDonald P.J.P."/>
            <person name="McCowen C."/>
            <person name="Montmayeur A."/>
            <person name="Murphy C."/>
            <person name="Neiman D."/>
            <person name="Pearson M."/>
            <person name="Priest M."/>
            <person name="Roberts A."/>
            <person name="Saif S."/>
            <person name="Shea T."/>
            <person name="Sisk P."/>
            <person name="Stolte C."/>
            <person name="Sykes S."/>
            <person name="Wortman J."/>
            <person name="Nusbaum C."/>
            <person name="Birren B."/>
        </authorList>
    </citation>
    <scope>NUCLEOTIDE SEQUENCE [LARGE SCALE GENOMIC DNA]</scope>
    <source>
        <strain evidence="1 2">ATCC 51366</strain>
    </source>
</reference>
<protein>
    <recommendedName>
        <fullName evidence="3">Peptidase U32 collagenase domain-containing protein</fullName>
    </recommendedName>
</protein>
<dbReference type="InterPro" id="IPR001539">
    <property type="entry name" value="Peptidase_U32"/>
</dbReference>
<name>H3NMH5_9FIRM</name>
<keyword evidence="2" id="KW-1185">Reference proteome</keyword>
<sequence length="306" mass="35302">MIKIITTVESIEQAEQLLEAGVDELYFGQDEFGLRLPNSFNREDQEKLTKMAHDAGKTVSIAVNAILHNEDIEKLPEYLEFLKSIKVDSITVGDPGAIHIMRKNDLFIPFRYDAQVMVTNSRQINFWKERGAIEAVIARELPKEELEKLAKNSKLPVEMLVYGATCIQQSRRPLLQNYFNYIKKYDSYGKERGFFISDPNDSSTHYSVYQDINGTHTFANNDINMSLHLLDLVKMGIFTWKFDGIFTPGKNFVEIVKLFIKAKNEILNREWNSDKAKVLNESVKMLHPKNRGMDTGFYMIDPSMIR</sequence>
<evidence type="ECO:0008006" key="3">
    <source>
        <dbReference type="Google" id="ProtNLM"/>
    </source>
</evidence>
<organism evidence="1 2">
    <name type="scientific">Helcococcus kunzii ATCC 51366</name>
    <dbReference type="NCBI Taxonomy" id="883114"/>
    <lineage>
        <taxon>Bacteria</taxon>
        <taxon>Bacillati</taxon>
        <taxon>Bacillota</taxon>
        <taxon>Tissierellia</taxon>
        <taxon>Tissierellales</taxon>
        <taxon>Peptoniphilaceae</taxon>
        <taxon>Helcococcus</taxon>
    </lineage>
</organism>
<dbReference type="PANTHER" id="PTHR30217">
    <property type="entry name" value="PEPTIDASE U32 FAMILY"/>
    <property type="match status" value="1"/>
</dbReference>
<dbReference type="HOGENOM" id="CLU_011540_1_1_9"/>
<evidence type="ECO:0000313" key="2">
    <source>
        <dbReference type="Proteomes" id="UP000004191"/>
    </source>
</evidence>
<dbReference type="SUPFAM" id="SSF102114">
    <property type="entry name" value="Radical SAM enzymes"/>
    <property type="match status" value="1"/>
</dbReference>
<dbReference type="Proteomes" id="UP000004191">
    <property type="component" value="Unassembled WGS sequence"/>
</dbReference>
<dbReference type="STRING" id="883114.HMPREF9709_00536"/>
<dbReference type="InterPro" id="IPR058240">
    <property type="entry name" value="rSAM_sf"/>
</dbReference>
<dbReference type="AlphaFoldDB" id="H3NMH5"/>
<dbReference type="GeneID" id="96998547"/>
<proteinExistence type="predicted"/>